<dbReference type="NCBIfam" id="NF004612">
    <property type="entry name" value="PRK05943.1"/>
    <property type="match status" value="1"/>
</dbReference>
<dbReference type="HAMAP" id="MF_01334">
    <property type="entry name" value="Ribosomal_bL25_CTC"/>
    <property type="match status" value="1"/>
</dbReference>
<dbReference type="PANTHER" id="PTHR33284:SF1">
    <property type="entry name" value="RIBOSOMAL PROTEIN L25_GLN-TRNA SYNTHETASE, ANTI-CODON-BINDING DOMAIN-CONTAINING PROTEIN"/>
    <property type="match status" value="1"/>
</dbReference>
<evidence type="ECO:0000256" key="5">
    <source>
        <dbReference type="HAMAP-Rule" id="MF_01334"/>
    </source>
</evidence>
<keyword evidence="3 5" id="KW-0689">Ribosomal protein</keyword>
<dbReference type="Pfam" id="PF01386">
    <property type="entry name" value="Ribosomal_L25p"/>
    <property type="match status" value="1"/>
</dbReference>
<proteinExistence type="inferred from homology"/>
<dbReference type="SUPFAM" id="SSF50715">
    <property type="entry name" value="Ribosomal protein L25-like"/>
    <property type="match status" value="1"/>
</dbReference>
<dbReference type="AlphaFoldDB" id="A0A7V7PPA4"/>
<organism evidence="9 10">
    <name type="scientific">Plantimonas leprariae</name>
    <dbReference type="NCBI Taxonomy" id="2615207"/>
    <lineage>
        <taxon>Bacteria</taxon>
        <taxon>Pseudomonadati</taxon>
        <taxon>Pseudomonadota</taxon>
        <taxon>Alphaproteobacteria</taxon>
        <taxon>Hyphomicrobiales</taxon>
        <taxon>Aurantimonadaceae</taxon>
        <taxon>Plantimonas</taxon>
    </lineage>
</organism>
<dbReference type="Proteomes" id="UP000432089">
    <property type="component" value="Unassembled WGS sequence"/>
</dbReference>
<evidence type="ECO:0000256" key="4">
    <source>
        <dbReference type="ARBA" id="ARBA00023274"/>
    </source>
</evidence>
<dbReference type="GO" id="GO:0006412">
    <property type="term" value="P:translation"/>
    <property type="evidence" value="ECO:0007669"/>
    <property type="project" value="UniProtKB-UniRule"/>
</dbReference>
<dbReference type="GO" id="GO:0008097">
    <property type="term" value="F:5S rRNA binding"/>
    <property type="evidence" value="ECO:0007669"/>
    <property type="project" value="InterPro"/>
</dbReference>
<dbReference type="InterPro" id="IPR020930">
    <property type="entry name" value="Ribosomal_uL5_bac-type"/>
</dbReference>
<keyword evidence="2 5" id="KW-0694">RNA-binding</keyword>
<evidence type="ECO:0000259" key="7">
    <source>
        <dbReference type="Pfam" id="PF01386"/>
    </source>
</evidence>
<keyword evidence="1 5" id="KW-0699">rRNA-binding</keyword>
<dbReference type="InterPro" id="IPR029751">
    <property type="entry name" value="Ribosomal_L25_dom"/>
</dbReference>
<name>A0A7V7PPA4_9HYPH</name>
<dbReference type="PANTHER" id="PTHR33284">
    <property type="entry name" value="RIBOSOMAL PROTEIN L25/GLN-TRNA SYNTHETASE, ANTI-CODON-BINDING DOMAIN-CONTAINING PROTEIN"/>
    <property type="match status" value="1"/>
</dbReference>
<gene>
    <name evidence="5" type="primary">rplY</name>
    <name evidence="5" type="synonym">ctc</name>
    <name evidence="9" type="ORF">F6X38_11320</name>
</gene>
<dbReference type="InterPro" id="IPR011035">
    <property type="entry name" value="Ribosomal_bL25/Gln-tRNA_synth"/>
</dbReference>
<dbReference type="CDD" id="cd00495">
    <property type="entry name" value="Ribosomal_L25_TL5_CTC"/>
    <property type="match status" value="1"/>
</dbReference>
<keyword evidence="10" id="KW-1185">Reference proteome</keyword>
<comment type="caution">
    <text evidence="9">The sequence shown here is derived from an EMBL/GenBank/DDBJ whole genome shotgun (WGS) entry which is preliminary data.</text>
</comment>
<reference evidence="9 10" key="1">
    <citation type="submission" date="2019-09" db="EMBL/GenBank/DDBJ databases">
        <title>YIM 132180 draft genome.</title>
        <authorList>
            <person name="Zhang K."/>
        </authorList>
    </citation>
    <scope>NUCLEOTIDE SEQUENCE [LARGE SCALE GENOMIC DNA]</scope>
    <source>
        <strain evidence="9 10">YIM 132180</strain>
    </source>
</reference>
<comment type="function">
    <text evidence="5">This is one of the proteins that binds to the 5S RNA in the ribosome where it forms part of the central protuberance.</text>
</comment>
<feature type="domain" description="Large ribosomal subunit protein bL25 L25" evidence="7">
    <location>
        <begin position="8"/>
        <end position="94"/>
    </location>
</feature>
<dbReference type="GO" id="GO:0022625">
    <property type="term" value="C:cytosolic large ribosomal subunit"/>
    <property type="evidence" value="ECO:0007669"/>
    <property type="project" value="TreeGrafter"/>
</dbReference>
<dbReference type="GO" id="GO:0003735">
    <property type="term" value="F:structural constituent of ribosome"/>
    <property type="evidence" value="ECO:0007669"/>
    <property type="project" value="InterPro"/>
</dbReference>
<dbReference type="NCBIfam" id="NF004128">
    <property type="entry name" value="PRK05618.1-2"/>
    <property type="match status" value="1"/>
</dbReference>
<feature type="region of interest" description="Disordered" evidence="6">
    <location>
        <begin position="194"/>
        <end position="222"/>
    </location>
</feature>
<comment type="subunit">
    <text evidence="5">Part of the 50S ribosomal subunit; part of the 5S rRNA/L5/L18/L25 subcomplex. Contacts the 5S rRNA. Binds to the 5S rRNA independently of L5 and L18.</text>
</comment>
<accession>A0A7V7PPA4</accession>
<feature type="domain" description="Large ribosomal subunit protein bL25 beta" evidence="8">
    <location>
        <begin position="103"/>
        <end position="187"/>
    </location>
</feature>
<evidence type="ECO:0000256" key="3">
    <source>
        <dbReference type="ARBA" id="ARBA00022980"/>
    </source>
</evidence>
<evidence type="ECO:0000256" key="6">
    <source>
        <dbReference type="SAM" id="MobiDB-lite"/>
    </source>
</evidence>
<protein>
    <recommendedName>
        <fullName evidence="5">Large ribosomal subunit protein bL25</fullName>
    </recommendedName>
    <alternativeName>
        <fullName evidence="5">General stress protein CTC</fullName>
    </alternativeName>
</protein>
<dbReference type="Gene3D" id="2.170.120.20">
    <property type="entry name" value="Ribosomal protein L25, beta domain"/>
    <property type="match status" value="1"/>
</dbReference>
<evidence type="ECO:0000313" key="10">
    <source>
        <dbReference type="Proteomes" id="UP000432089"/>
    </source>
</evidence>
<dbReference type="InterPro" id="IPR020057">
    <property type="entry name" value="Ribosomal_bL25_b-dom"/>
</dbReference>
<dbReference type="InterPro" id="IPR020056">
    <property type="entry name" value="Rbsml_bL25/Gln-tRNA_synth_N"/>
</dbReference>
<comment type="similarity">
    <text evidence="5">Belongs to the bacterial ribosomal protein bL25 family. CTC subfamily.</text>
</comment>
<dbReference type="Gene3D" id="2.40.240.10">
    <property type="entry name" value="Ribosomal Protein L25, Chain P"/>
    <property type="match status" value="1"/>
</dbReference>
<dbReference type="InterPro" id="IPR037121">
    <property type="entry name" value="Ribosomal_bL25_C"/>
</dbReference>
<evidence type="ECO:0000259" key="8">
    <source>
        <dbReference type="Pfam" id="PF14693"/>
    </source>
</evidence>
<dbReference type="RefSeq" id="WP_150969932.1">
    <property type="nucleotide sequence ID" value="NZ_VZDO01000008.1"/>
</dbReference>
<dbReference type="Pfam" id="PF14693">
    <property type="entry name" value="Ribosomal_TL5_C"/>
    <property type="match status" value="1"/>
</dbReference>
<dbReference type="EMBL" id="VZDO01000008">
    <property type="protein sequence ID" value="KAB0679811.1"/>
    <property type="molecule type" value="Genomic_DNA"/>
</dbReference>
<evidence type="ECO:0000256" key="1">
    <source>
        <dbReference type="ARBA" id="ARBA00022730"/>
    </source>
</evidence>
<evidence type="ECO:0000256" key="2">
    <source>
        <dbReference type="ARBA" id="ARBA00022884"/>
    </source>
</evidence>
<evidence type="ECO:0000313" key="9">
    <source>
        <dbReference type="EMBL" id="KAB0679811.1"/>
    </source>
</evidence>
<sequence length="222" mass="23770">MSETYTVKAEAREKVGKGAARALRLKGLVPAVIYGDKQEPLPIAVPYKETFLKLHAGGFKTTVANIEVGGQTIKVLPKDFQLDPVRDTLIHVDFLRVSDRTIVTVAVAVHFENEDDAPGIKADNGTLNIAHHTVEVECPAQSIPDGFTIDLTGKKIGDAIHASDLTLPANVKLTEGAEMVIATIVPPMAEEVDELDAEAPVTEVSEQEPIPGEGSEGETDDK</sequence>
<keyword evidence="4 5" id="KW-0687">Ribonucleoprotein</keyword>
<dbReference type="InterPro" id="IPR001021">
    <property type="entry name" value="Ribosomal_bL25_long"/>
</dbReference>
<dbReference type="NCBIfam" id="TIGR00731">
    <property type="entry name" value="bL25_bact_ctc"/>
    <property type="match status" value="1"/>
</dbReference>